<dbReference type="SMART" id="SM00866">
    <property type="entry name" value="UTRA"/>
    <property type="match status" value="1"/>
</dbReference>
<evidence type="ECO:0000256" key="3">
    <source>
        <dbReference type="ARBA" id="ARBA00023163"/>
    </source>
</evidence>
<evidence type="ECO:0000313" key="6">
    <source>
        <dbReference type="Proteomes" id="UP000184290"/>
    </source>
</evidence>
<dbReference type="Gene3D" id="3.40.1410.10">
    <property type="entry name" value="Chorismate lyase-like"/>
    <property type="match status" value="1"/>
</dbReference>
<keyword evidence="3" id="KW-0804">Transcription</keyword>
<dbReference type="Proteomes" id="UP000184290">
    <property type="component" value="Unassembled WGS sequence"/>
</dbReference>
<dbReference type="InterPro" id="IPR036390">
    <property type="entry name" value="WH_DNA-bd_sf"/>
</dbReference>
<dbReference type="PANTHER" id="PTHR44846">
    <property type="entry name" value="MANNOSYL-D-GLYCERATE TRANSPORT/METABOLISM SYSTEM REPRESSOR MNGR-RELATED"/>
    <property type="match status" value="1"/>
</dbReference>
<dbReference type="Gene3D" id="1.10.10.10">
    <property type="entry name" value="Winged helix-like DNA-binding domain superfamily/Winged helix DNA-binding domain"/>
    <property type="match status" value="1"/>
</dbReference>
<dbReference type="InterPro" id="IPR011663">
    <property type="entry name" value="UTRA"/>
</dbReference>
<reference evidence="5 6" key="1">
    <citation type="submission" date="2016-11" db="EMBL/GenBank/DDBJ databases">
        <authorList>
            <person name="Varghese N."/>
            <person name="Submissions S."/>
        </authorList>
    </citation>
    <scope>NUCLEOTIDE SEQUENCE [LARGE SCALE GENOMIC DNA]</scope>
    <source>
        <strain evidence="5 6">DSM 21988</strain>
    </source>
</reference>
<evidence type="ECO:0000256" key="1">
    <source>
        <dbReference type="ARBA" id="ARBA00023015"/>
    </source>
</evidence>
<keyword evidence="6" id="KW-1185">Reference proteome</keyword>
<proteinExistence type="predicted"/>
<dbReference type="InterPro" id="IPR036388">
    <property type="entry name" value="WH-like_DNA-bd_sf"/>
</dbReference>
<dbReference type="Pfam" id="PF07702">
    <property type="entry name" value="UTRA"/>
    <property type="match status" value="1"/>
</dbReference>
<evidence type="ECO:0000313" key="5">
    <source>
        <dbReference type="EMBL" id="SHJ69183.1"/>
    </source>
</evidence>
<organism evidence="5 6">
    <name type="scientific">Aureimonas altamirensis DSM 21988</name>
    <dbReference type="NCBI Taxonomy" id="1121026"/>
    <lineage>
        <taxon>Bacteria</taxon>
        <taxon>Pseudomonadati</taxon>
        <taxon>Pseudomonadota</taxon>
        <taxon>Alphaproteobacteria</taxon>
        <taxon>Hyphomicrobiales</taxon>
        <taxon>Aurantimonadaceae</taxon>
        <taxon>Aureimonas</taxon>
    </lineage>
</organism>
<dbReference type="SMART" id="SM00345">
    <property type="entry name" value="HTH_GNTR"/>
    <property type="match status" value="1"/>
</dbReference>
<dbReference type="InterPro" id="IPR000524">
    <property type="entry name" value="Tscrpt_reg_HTH_GntR"/>
</dbReference>
<sequence length="237" mass="25748">MSLKTFDLRPLYLQVVDDFIGRIVSGVWPAGQFIASETEISRELGLSIGTVRRAFDILDQYGVLDRSQGKGTLILNASGEEASRRFVTFLDADGERVAGELDLIGASISKADDAVAADLKIVAGSEILAMRRQRRHGGRIFLTEIAQSPFVPAAGARGAAALLEAAEARWFAHSLAVRMTETVSPIVADADDARVFGVPTGEPLLQLTRIIFSYDGVALERRVARCYLGQDLFYENS</sequence>
<name>A0ABY1INQ8_9HYPH</name>
<dbReference type="PROSITE" id="PS50949">
    <property type="entry name" value="HTH_GNTR"/>
    <property type="match status" value="1"/>
</dbReference>
<comment type="caution">
    <text evidence="5">The sequence shown here is derived from an EMBL/GenBank/DDBJ whole genome shotgun (WGS) entry which is preliminary data.</text>
</comment>
<dbReference type="CDD" id="cd07377">
    <property type="entry name" value="WHTH_GntR"/>
    <property type="match status" value="1"/>
</dbReference>
<dbReference type="Pfam" id="PF00392">
    <property type="entry name" value="GntR"/>
    <property type="match status" value="1"/>
</dbReference>
<evidence type="ECO:0000259" key="4">
    <source>
        <dbReference type="PROSITE" id="PS50949"/>
    </source>
</evidence>
<evidence type="ECO:0000256" key="2">
    <source>
        <dbReference type="ARBA" id="ARBA00023125"/>
    </source>
</evidence>
<dbReference type="PANTHER" id="PTHR44846:SF1">
    <property type="entry name" value="MANNOSYL-D-GLYCERATE TRANSPORT_METABOLISM SYSTEM REPRESSOR MNGR-RELATED"/>
    <property type="match status" value="1"/>
</dbReference>
<accession>A0ABY1INQ8</accession>
<gene>
    <name evidence="5" type="ORF">SAMN02745911_3020</name>
</gene>
<dbReference type="InterPro" id="IPR050679">
    <property type="entry name" value="Bact_HTH_transcr_reg"/>
</dbReference>
<feature type="domain" description="HTH gntR-type" evidence="4">
    <location>
        <begin position="9"/>
        <end position="77"/>
    </location>
</feature>
<protein>
    <submittedName>
        <fullName evidence="5">GntR family transcriptional regulator</fullName>
    </submittedName>
</protein>
<dbReference type="SUPFAM" id="SSF46785">
    <property type="entry name" value="Winged helix' DNA-binding domain"/>
    <property type="match status" value="1"/>
</dbReference>
<dbReference type="RefSeq" id="WP_082646967.1">
    <property type="nucleotide sequence ID" value="NZ_FQZC01000004.1"/>
</dbReference>
<dbReference type="SUPFAM" id="SSF64288">
    <property type="entry name" value="Chorismate lyase-like"/>
    <property type="match status" value="1"/>
</dbReference>
<keyword evidence="1" id="KW-0805">Transcription regulation</keyword>
<keyword evidence="2" id="KW-0238">DNA-binding</keyword>
<dbReference type="EMBL" id="FQZC01000004">
    <property type="protein sequence ID" value="SHJ69183.1"/>
    <property type="molecule type" value="Genomic_DNA"/>
</dbReference>
<dbReference type="InterPro" id="IPR028978">
    <property type="entry name" value="Chorismate_lyase_/UTRA_dom_sf"/>
</dbReference>